<protein>
    <submittedName>
        <fullName evidence="1">Uncharacterized protein</fullName>
    </submittedName>
</protein>
<organism evidence="1 2">
    <name type="scientific">Helianthus annuus</name>
    <name type="common">Common sunflower</name>
    <dbReference type="NCBI Taxonomy" id="4232"/>
    <lineage>
        <taxon>Eukaryota</taxon>
        <taxon>Viridiplantae</taxon>
        <taxon>Streptophyta</taxon>
        <taxon>Embryophyta</taxon>
        <taxon>Tracheophyta</taxon>
        <taxon>Spermatophyta</taxon>
        <taxon>Magnoliopsida</taxon>
        <taxon>eudicotyledons</taxon>
        <taxon>Gunneridae</taxon>
        <taxon>Pentapetalae</taxon>
        <taxon>asterids</taxon>
        <taxon>campanulids</taxon>
        <taxon>Asterales</taxon>
        <taxon>Asteraceae</taxon>
        <taxon>Asteroideae</taxon>
        <taxon>Heliantheae alliance</taxon>
        <taxon>Heliantheae</taxon>
        <taxon>Helianthus</taxon>
    </lineage>
</organism>
<proteinExistence type="predicted"/>
<reference evidence="1" key="2">
    <citation type="submission" date="2020-06" db="EMBL/GenBank/DDBJ databases">
        <title>Helianthus annuus Genome sequencing and assembly Release 2.</title>
        <authorList>
            <person name="Gouzy J."/>
            <person name="Langlade N."/>
            <person name="Munos S."/>
        </authorList>
    </citation>
    <scope>NUCLEOTIDE SEQUENCE</scope>
    <source>
        <tissue evidence="1">Leaves</tissue>
    </source>
</reference>
<sequence length="68" mass="7958">MSSVVNSSFDKFDVLPTNEKIKDFKLSRNIKYINCMRTSGSLWIELRVLYVRPLLYDKNNDLKILCNG</sequence>
<reference evidence="1" key="1">
    <citation type="journal article" date="2017" name="Nature">
        <title>The sunflower genome provides insights into oil metabolism, flowering and Asterid evolution.</title>
        <authorList>
            <person name="Badouin H."/>
            <person name="Gouzy J."/>
            <person name="Grassa C.J."/>
            <person name="Murat F."/>
            <person name="Staton S.E."/>
            <person name="Cottret L."/>
            <person name="Lelandais-Briere C."/>
            <person name="Owens G.L."/>
            <person name="Carrere S."/>
            <person name="Mayjonade B."/>
            <person name="Legrand L."/>
            <person name="Gill N."/>
            <person name="Kane N.C."/>
            <person name="Bowers J.E."/>
            <person name="Hubner S."/>
            <person name="Bellec A."/>
            <person name="Berard A."/>
            <person name="Berges H."/>
            <person name="Blanchet N."/>
            <person name="Boniface M.C."/>
            <person name="Brunel D."/>
            <person name="Catrice O."/>
            <person name="Chaidir N."/>
            <person name="Claudel C."/>
            <person name="Donnadieu C."/>
            <person name="Faraut T."/>
            <person name="Fievet G."/>
            <person name="Helmstetter N."/>
            <person name="King M."/>
            <person name="Knapp S.J."/>
            <person name="Lai Z."/>
            <person name="Le Paslier M.C."/>
            <person name="Lippi Y."/>
            <person name="Lorenzon L."/>
            <person name="Mandel J.R."/>
            <person name="Marage G."/>
            <person name="Marchand G."/>
            <person name="Marquand E."/>
            <person name="Bret-Mestries E."/>
            <person name="Morien E."/>
            <person name="Nambeesan S."/>
            <person name="Nguyen T."/>
            <person name="Pegot-Espagnet P."/>
            <person name="Pouilly N."/>
            <person name="Raftis F."/>
            <person name="Sallet E."/>
            <person name="Schiex T."/>
            <person name="Thomas J."/>
            <person name="Vandecasteele C."/>
            <person name="Vares D."/>
            <person name="Vear F."/>
            <person name="Vautrin S."/>
            <person name="Crespi M."/>
            <person name="Mangin B."/>
            <person name="Burke J.M."/>
            <person name="Salse J."/>
            <person name="Munos S."/>
            <person name="Vincourt P."/>
            <person name="Rieseberg L.H."/>
            <person name="Langlade N.B."/>
        </authorList>
    </citation>
    <scope>NUCLEOTIDE SEQUENCE</scope>
    <source>
        <tissue evidence="1">Leaves</tissue>
    </source>
</reference>
<dbReference type="AlphaFoldDB" id="A0A9K3I2K4"/>
<keyword evidence="2" id="KW-1185">Reference proteome</keyword>
<dbReference type="Proteomes" id="UP000215914">
    <property type="component" value="Unassembled WGS sequence"/>
</dbReference>
<gene>
    <name evidence="1" type="ORF">HanXRQr2_Chr09g0361671</name>
</gene>
<dbReference type="EMBL" id="MNCJ02000324">
    <property type="protein sequence ID" value="KAF5788656.1"/>
    <property type="molecule type" value="Genomic_DNA"/>
</dbReference>
<evidence type="ECO:0000313" key="2">
    <source>
        <dbReference type="Proteomes" id="UP000215914"/>
    </source>
</evidence>
<name>A0A9K3I2K4_HELAN</name>
<dbReference type="Gramene" id="mRNA:HanXRQr2_Chr09g0361671">
    <property type="protein sequence ID" value="CDS:HanXRQr2_Chr09g0361671.1"/>
    <property type="gene ID" value="HanXRQr2_Chr09g0361671"/>
</dbReference>
<accession>A0A9K3I2K4</accession>
<evidence type="ECO:0000313" key="1">
    <source>
        <dbReference type="EMBL" id="KAF5788656.1"/>
    </source>
</evidence>
<comment type="caution">
    <text evidence="1">The sequence shown here is derived from an EMBL/GenBank/DDBJ whole genome shotgun (WGS) entry which is preliminary data.</text>
</comment>